<protein>
    <submittedName>
        <fullName evidence="2">Uncharacterized protein</fullName>
    </submittedName>
</protein>
<keyword evidence="1" id="KW-0472">Membrane</keyword>
<gene>
    <name evidence="2" type="ORF">EJP82_17880</name>
</gene>
<dbReference type="AlphaFoldDB" id="A0A433Y608"/>
<dbReference type="Proteomes" id="UP000279446">
    <property type="component" value="Unassembled WGS sequence"/>
</dbReference>
<keyword evidence="1" id="KW-1133">Transmembrane helix</keyword>
<evidence type="ECO:0000256" key="1">
    <source>
        <dbReference type="SAM" id="Phobius"/>
    </source>
</evidence>
<sequence>MNIISKKMITTIALGIVTIVFLCFGLITFYMKSYLPELPFEGMTKKQVYEKITNNNSIIYLTNSKGYNWYIYQGNQKDGRNEIIKRFNTLGIVFKEQLGAGIIFTSNNNKDEIIVESEMWTGKYIIFQVPDAVKF</sequence>
<dbReference type="RefSeq" id="WP_127193430.1">
    <property type="nucleotide sequence ID" value="NZ_RZNY01000015.1"/>
</dbReference>
<accession>A0A433Y608</accession>
<feature type="transmembrane region" description="Helical" evidence="1">
    <location>
        <begin position="12"/>
        <end position="31"/>
    </location>
</feature>
<organism evidence="2 3">
    <name type="scientific">Paenibacillus anaericanus</name>
    <dbReference type="NCBI Taxonomy" id="170367"/>
    <lineage>
        <taxon>Bacteria</taxon>
        <taxon>Bacillati</taxon>
        <taxon>Bacillota</taxon>
        <taxon>Bacilli</taxon>
        <taxon>Bacillales</taxon>
        <taxon>Paenibacillaceae</taxon>
        <taxon>Paenibacillus</taxon>
    </lineage>
</organism>
<keyword evidence="1" id="KW-0812">Transmembrane</keyword>
<reference evidence="2 3" key="1">
    <citation type="submission" date="2018-12" db="EMBL/GenBank/DDBJ databases">
        <authorList>
            <person name="Sun L."/>
            <person name="Chen Z."/>
        </authorList>
    </citation>
    <scope>NUCLEOTIDE SEQUENCE [LARGE SCALE GENOMIC DNA]</scope>
    <source>
        <strain evidence="2 3">DSM 15890</strain>
    </source>
</reference>
<evidence type="ECO:0000313" key="3">
    <source>
        <dbReference type="Proteomes" id="UP000279446"/>
    </source>
</evidence>
<proteinExistence type="predicted"/>
<keyword evidence="3" id="KW-1185">Reference proteome</keyword>
<dbReference type="EMBL" id="RZNY01000015">
    <property type="protein sequence ID" value="RUT44484.1"/>
    <property type="molecule type" value="Genomic_DNA"/>
</dbReference>
<name>A0A433Y608_9BACL</name>
<comment type="caution">
    <text evidence="2">The sequence shown here is derived from an EMBL/GenBank/DDBJ whole genome shotgun (WGS) entry which is preliminary data.</text>
</comment>
<dbReference type="OrthoDB" id="6194834at2"/>
<evidence type="ECO:0000313" key="2">
    <source>
        <dbReference type="EMBL" id="RUT44484.1"/>
    </source>
</evidence>